<reference evidence="3" key="1">
    <citation type="submission" date="2016-10" db="EMBL/GenBank/DDBJ databases">
        <authorList>
            <person name="Varghese N."/>
            <person name="Submissions S."/>
        </authorList>
    </citation>
    <scope>NUCLEOTIDE SEQUENCE [LARGE SCALE GENOMIC DNA]</scope>
    <source>
        <strain evidence="3">BS3775</strain>
    </source>
</reference>
<evidence type="ECO:0000256" key="1">
    <source>
        <dbReference type="SAM" id="Phobius"/>
    </source>
</evidence>
<evidence type="ECO:0000313" key="2">
    <source>
        <dbReference type="EMBL" id="SDR30482.1"/>
    </source>
</evidence>
<keyword evidence="1" id="KW-0472">Membrane</keyword>
<organism evidence="2 3">
    <name type="scientific">Pseudomonas moorei</name>
    <dbReference type="NCBI Taxonomy" id="395599"/>
    <lineage>
        <taxon>Bacteria</taxon>
        <taxon>Pseudomonadati</taxon>
        <taxon>Pseudomonadota</taxon>
        <taxon>Gammaproteobacteria</taxon>
        <taxon>Pseudomonadales</taxon>
        <taxon>Pseudomonadaceae</taxon>
        <taxon>Pseudomonas</taxon>
    </lineage>
</organism>
<keyword evidence="3" id="KW-1185">Reference proteome</keyword>
<accession>A0A1H1HYG3</accession>
<keyword evidence="1" id="KW-1133">Transmembrane helix</keyword>
<proteinExistence type="predicted"/>
<feature type="transmembrane region" description="Helical" evidence="1">
    <location>
        <begin position="23"/>
        <end position="43"/>
    </location>
</feature>
<gene>
    <name evidence="2" type="ORF">SAMN04490195_4675</name>
</gene>
<evidence type="ECO:0000313" key="3">
    <source>
        <dbReference type="Proteomes" id="UP000199570"/>
    </source>
</evidence>
<sequence length="48" mass="5199">MDVNDNAGCLNARVVRTTIANELAPTVFYVFHTSIFVCGSLVGRKARA</sequence>
<dbReference type="EMBL" id="FNKJ01000003">
    <property type="protein sequence ID" value="SDR30482.1"/>
    <property type="molecule type" value="Genomic_DNA"/>
</dbReference>
<dbReference type="AlphaFoldDB" id="A0A1H1HYG3"/>
<name>A0A1H1HYG3_9PSED</name>
<dbReference type="Proteomes" id="UP000199570">
    <property type="component" value="Unassembled WGS sequence"/>
</dbReference>
<keyword evidence="1" id="KW-0812">Transmembrane</keyword>
<protein>
    <submittedName>
        <fullName evidence="2">Uncharacterized protein</fullName>
    </submittedName>
</protein>